<accession>A0A0E9X2S8</accession>
<sequence length="148" mass="16492">MIHIHIIYILYRHTSGNKYANVQGCALGQQVLLLRLKSNICVLQAHCCTGEPHTKPAPTHVHSSCKGILHSRCHRTAGIFKIAQNSLQLPPGQTSLRMGCIFLTGKGRLSRCSAGHTYVRNTRPSLSGNRMSHHQSDALLFKVQKRKF</sequence>
<evidence type="ECO:0000313" key="1">
    <source>
        <dbReference type="EMBL" id="JAH96869.1"/>
    </source>
</evidence>
<protein>
    <submittedName>
        <fullName evidence="1">Uncharacterized protein</fullName>
    </submittedName>
</protein>
<dbReference type="AlphaFoldDB" id="A0A0E9X2S8"/>
<proteinExistence type="predicted"/>
<reference evidence="1" key="2">
    <citation type="journal article" date="2015" name="Fish Shellfish Immunol.">
        <title>Early steps in the European eel (Anguilla anguilla)-Vibrio vulnificus interaction in the gills: Role of the RtxA13 toxin.</title>
        <authorList>
            <person name="Callol A."/>
            <person name="Pajuelo D."/>
            <person name="Ebbesson L."/>
            <person name="Teles M."/>
            <person name="MacKenzie S."/>
            <person name="Amaro C."/>
        </authorList>
    </citation>
    <scope>NUCLEOTIDE SEQUENCE</scope>
</reference>
<name>A0A0E9X2S8_ANGAN</name>
<organism evidence="1">
    <name type="scientific">Anguilla anguilla</name>
    <name type="common">European freshwater eel</name>
    <name type="synonym">Muraena anguilla</name>
    <dbReference type="NCBI Taxonomy" id="7936"/>
    <lineage>
        <taxon>Eukaryota</taxon>
        <taxon>Metazoa</taxon>
        <taxon>Chordata</taxon>
        <taxon>Craniata</taxon>
        <taxon>Vertebrata</taxon>
        <taxon>Euteleostomi</taxon>
        <taxon>Actinopterygii</taxon>
        <taxon>Neopterygii</taxon>
        <taxon>Teleostei</taxon>
        <taxon>Anguilliformes</taxon>
        <taxon>Anguillidae</taxon>
        <taxon>Anguilla</taxon>
    </lineage>
</organism>
<dbReference type="EMBL" id="GBXM01011708">
    <property type="protein sequence ID" value="JAH96869.1"/>
    <property type="molecule type" value="Transcribed_RNA"/>
</dbReference>
<reference evidence="1" key="1">
    <citation type="submission" date="2014-11" db="EMBL/GenBank/DDBJ databases">
        <authorList>
            <person name="Amaro Gonzalez C."/>
        </authorList>
    </citation>
    <scope>NUCLEOTIDE SEQUENCE</scope>
</reference>